<dbReference type="GO" id="GO:0004803">
    <property type="term" value="F:transposase activity"/>
    <property type="evidence" value="ECO:0007669"/>
    <property type="project" value="InterPro"/>
</dbReference>
<dbReference type="Gene3D" id="3.30.70.1290">
    <property type="entry name" value="Transposase IS200-like"/>
    <property type="match status" value="1"/>
</dbReference>
<dbReference type="GO" id="GO:0006313">
    <property type="term" value="P:DNA transposition"/>
    <property type="evidence" value="ECO:0007669"/>
    <property type="project" value="InterPro"/>
</dbReference>
<evidence type="ECO:0000313" key="3">
    <source>
        <dbReference type="Proteomes" id="UP000199021"/>
    </source>
</evidence>
<keyword evidence="3" id="KW-1185">Reference proteome</keyword>
<dbReference type="AlphaFoldDB" id="A0A1H9HU16"/>
<dbReference type="InterPro" id="IPR036515">
    <property type="entry name" value="Transposase_17_sf"/>
</dbReference>
<proteinExistence type="predicted"/>
<dbReference type="Proteomes" id="UP000199021">
    <property type="component" value="Unassembled WGS sequence"/>
</dbReference>
<organism evidence="2 3">
    <name type="scientific">Neolewinella agarilytica</name>
    <dbReference type="NCBI Taxonomy" id="478744"/>
    <lineage>
        <taxon>Bacteria</taxon>
        <taxon>Pseudomonadati</taxon>
        <taxon>Bacteroidota</taxon>
        <taxon>Saprospiria</taxon>
        <taxon>Saprospirales</taxon>
        <taxon>Lewinellaceae</taxon>
        <taxon>Neolewinella</taxon>
    </lineage>
</organism>
<accession>A0A1H9HU16</accession>
<name>A0A1H9HU16_9BACT</name>
<dbReference type="GO" id="GO:0003677">
    <property type="term" value="F:DNA binding"/>
    <property type="evidence" value="ECO:0007669"/>
    <property type="project" value="InterPro"/>
</dbReference>
<evidence type="ECO:0000313" key="2">
    <source>
        <dbReference type="EMBL" id="SEQ65732.1"/>
    </source>
</evidence>
<protein>
    <submittedName>
        <fullName evidence="2">REP element-mobilizing transposase RayT</fullName>
    </submittedName>
</protein>
<dbReference type="STRING" id="478744.SAMN05444359_113101"/>
<dbReference type="InterPro" id="IPR002686">
    <property type="entry name" value="Transposase_17"/>
</dbReference>
<sequence length="198" mass="23758">MPQKQKTTISPSKYYHIFNRGVNRRTIFKEEQDFKRFLNLLRKYVLPVGSLFSYALMEDHFHLVVCIKGRTELEEWFLTDERRIGRQFSHLQNAYAKYFNGKYRTVSGLFERSFERQEVMDLRYFKNVVLYTHRNPIKHGYCRGLEEYPWTSFHELTTPMMSTFLARDILWDKFGGIDAFVAAHEIEDLLFNDGDLEI</sequence>
<dbReference type="OrthoDB" id="9788881at2"/>
<dbReference type="SUPFAM" id="SSF143422">
    <property type="entry name" value="Transposase IS200-like"/>
    <property type="match status" value="1"/>
</dbReference>
<dbReference type="EMBL" id="FOFB01000013">
    <property type="protein sequence ID" value="SEQ65732.1"/>
    <property type="molecule type" value="Genomic_DNA"/>
</dbReference>
<feature type="domain" description="Transposase IS200-like" evidence="1">
    <location>
        <begin position="10"/>
        <end position="135"/>
    </location>
</feature>
<dbReference type="PANTHER" id="PTHR34322:SF2">
    <property type="entry name" value="TRANSPOSASE IS200-LIKE DOMAIN-CONTAINING PROTEIN"/>
    <property type="match status" value="1"/>
</dbReference>
<dbReference type="PANTHER" id="PTHR34322">
    <property type="entry name" value="TRANSPOSASE, Y1_TNP DOMAIN-CONTAINING"/>
    <property type="match status" value="1"/>
</dbReference>
<evidence type="ECO:0000259" key="1">
    <source>
        <dbReference type="SMART" id="SM01321"/>
    </source>
</evidence>
<gene>
    <name evidence="2" type="ORF">SAMN05444359_113101</name>
</gene>
<dbReference type="InParanoid" id="A0A1H9HU16"/>
<reference evidence="3" key="1">
    <citation type="submission" date="2016-10" db="EMBL/GenBank/DDBJ databases">
        <authorList>
            <person name="Varghese N."/>
            <person name="Submissions S."/>
        </authorList>
    </citation>
    <scope>NUCLEOTIDE SEQUENCE [LARGE SCALE GENOMIC DNA]</scope>
    <source>
        <strain evidence="3">DSM 24740</strain>
    </source>
</reference>
<dbReference type="SMART" id="SM01321">
    <property type="entry name" value="Y1_Tnp"/>
    <property type="match status" value="1"/>
</dbReference>